<keyword evidence="2" id="KW-1185">Reference proteome</keyword>
<dbReference type="PROSITE" id="PS51257">
    <property type="entry name" value="PROKAR_LIPOPROTEIN"/>
    <property type="match status" value="1"/>
</dbReference>
<name>A0AAV3QU65_LITER</name>
<dbReference type="Proteomes" id="UP001454036">
    <property type="component" value="Unassembled WGS sequence"/>
</dbReference>
<sequence>MRWPFSSFVNNLLIACRMYSVQPTVSLFSALFSVSHKSFQTTFTTRHKRIILARYFPNKVTDSRLHKKWFYALGGMAVGIPCIWTLKEEAKGLPIPTLQDMDSVGKLRSALSQGDNK</sequence>
<protein>
    <submittedName>
        <fullName evidence="1">Uncharacterized protein</fullName>
    </submittedName>
</protein>
<comment type="caution">
    <text evidence="1">The sequence shown here is derived from an EMBL/GenBank/DDBJ whole genome shotgun (WGS) entry which is preliminary data.</text>
</comment>
<evidence type="ECO:0000313" key="1">
    <source>
        <dbReference type="EMBL" id="GAA0167647.1"/>
    </source>
</evidence>
<proteinExistence type="predicted"/>
<reference evidence="1 2" key="1">
    <citation type="submission" date="2024-01" db="EMBL/GenBank/DDBJ databases">
        <title>The complete chloroplast genome sequence of Lithospermum erythrorhizon: insights into the phylogenetic relationship among Boraginaceae species and the maternal lineages of purple gromwells.</title>
        <authorList>
            <person name="Okada T."/>
            <person name="Watanabe K."/>
        </authorList>
    </citation>
    <scope>NUCLEOTIDE SEQUENCE [LARGE SCALE GENOMIC DNA]</scope>
</reference>
<evidence type="ECO:0000313" key="2">
    <source>
        <dbReference type="Proteomes" id="UP001454036"/>
    </source>
</evidence>
<accession>A0AAV3QU65</accession>
<organism evidence="1 2">
    <name type="scientific">Lithospermum erythrorhizon</name>
    <name type="common">Purple gromwell</name>
    <name type="synonym">Lithospermum officinale var. erythrorhizon</name>
    <dbReference type="NCBI Taxonomy" id="34254"/>
    <lineage>
        <taxon>Eukaryota</taxon>
        <taxon>Viridiplantae</taxon>
        <taxon>Streptophyta</taxon>
        <taxon>Embryophyta</taxon>
        <taxon>Tracheophyta</taxon>
        <taxon>Spermatophyta</taxon>
        <taxon>Magnoliopsida</taxon>
        <taxon>eudicotyledons</taxon>
        <taxon>Gunneridae</taxon>
        <taxon>Pentapetalae</taxon>
        <taxon>asterids</taxon>
        <taxon>lamiids</taxon>
        <taxon>Boraginales</taxon>
        <taxon>Boraginaceae</taxon>
        <taxon>Boraginoideae</taxon>
        <taxon>Lithospermeae</taxon>
        <taxon>Lithospermum</taxon>
    </lineage>
</organism>
<gene>
    <name evidence="1" type="ORF">LIER_22530</name>
</gene>
<dbReference type="AlphaFoldDB" id="A0AAV3QU65"/>
<dbReference type="EMBL" id="BAABME010006171">
    <property type="protein sequence ID" value="GAA0167647.1"/>
    <property type="molecule type" value="Genomic_DNA"/>
</dbReference>